<protein>
    <submittedName>
        <fullName evidence="1">Uncharacterized protein</fullName>
    </submittedName>
</protein>
<evidence type="ECO:0000313" key="1">
    <source>
        <dbReference type="EMBL" id="RZU38838.1"/>
    </source>
</evidence>
<dbReference type="RefSeq" id="WP_130417132.1">
    <property type="nucleotide sequence ID" value="NZ_SHKW01000001.1"/>
</dbReference>
<evidence type="ECO:0000313" key="2">
    <source>
        <dbReference type="Proteomes" id="UP000292958"/>
    </source>
</evidence>
<dbReference type="InterPro" id="IPR053825">
    <property type="entry name" value="DUF7009"/>
</dbReference>
<dbReference type="Proteomes" id="UP000292958">
    <property type="component" value="Unassembled WGS sequence"/>
</dbReference>
<dbReference type="Pfam" id="PF22668">
    <property type="entry name" value="DUF7009"/>
    <property type="match status" value="1"/>
</dbReference>
<gene>
    <name evidence="1" type="ORF">BDD14_0124</name>
</gene>
<organism evidence="1 2">
    <name type="scientific">Edaphobacter modestus</name>
    <dbReference type="NCBI Taxonomy" id="388466"/>
    <lineage>
        <taxon>Bacteria</taxon>
        <taxon>Pseudomonadati</taxon>
        <taxon>Acidobacteriota</taxon>
        <taxon>Terriglobia</taxon>
        <taxon>Terriglobales</taxon>
        <taxon>Acidobacteriaceae</taxon>
        <taxon>Edaphobacter</taxon>
    </lineage>
</organism>
<dbReference type="AlphaFoldDB" id="A0A4Q7YNB3"/>
<reference evidence="1 2" key="1">
    <citation type="submission" date="2019-02" db="EMBL/GenBank/DDBJ databases">
        <title>Genomic Encyclopedia of Archaeal and Bacterial Type Strains, Phase II (KMG-II): from individual species to whole genera.</title>
        <authorList>
            <person name="Goeker M."/>
        </authorList>
    </citation>
    <scope>NUCLEOTIDE SEQUENCE [LARGE SCALE GENOMIC DNA]</scope>
    <source>
        <strain evidence="1 2">DSM 18101</strain>
    </source>
</reference>
<sequence>MKLRIKGNSLRFRVSRSELEQFLAGHRVEETIHFAPASQAKLTYALESTLQASAVRVRYRPQEVAVVLSEERAHAWGKESEVGVYTAVDIGSAGSLEVIIEKDFACLDGSDEDNNDTFNNPQAGAVC</sequence>
<keyword evidence="2" id="KW-1185">Reference proteome</keyword>
<name>A0A4Q7YNB3_9BACT</name>
<dbReference type="OrthoDB" id="122283at2"/>
<comment type="caution">
    <text evidence="1">The sequence shown here is derived from an EMBL/GenBank/DDBJ whole genome shotgun (WGS) entry which is preliminary data.</text>
</comment>
<accession>A0A4Q7YNB3</accession>
<dbReference type="EMBL" id="SHKW01000001">
    <property type="protein sequence ID" value="RZU38838.1"/>
    <property type="molecule type" value="Genomic_DNA"/>
</dbReference>
<proteinExistence type="predicted"/>